<dbReference type="NCBIfam" id="TIGR00254">
    <property type="entry name" value="GGDEF"/>
    <property type="match status" value="1"/>
</dbReference>
<feature type="compositionally biased region" description="Polar residues" evidence="3">
    <location>
        <begin position="24"/>
        <end position="34"/>
    </location>
</feature>
<feature type="domain" description="GGDEF" evidence="4">
    <location>
        <begin position="125"/>
        <end position="249"/>
    </location>
</feature>
<evidence type="ECO:0000259" key="4">
    <source>
        <dbReference type="PROSITE" id="PS50887"/>
    </source>
</evidence>
<evidence type="ECO:0000313" key="6">
    <source>
        <dbReference type="Proteomes" id="UP000278756"/>
    </source>
</evidence>
<dbReference type="GO" id="GO:0052621">
    <property type="term" value="F:diguanylate cyclase activity"/>
    <property type="evidence" value="ECO:0007669"/>
    <property type="project" value="UniProtKB-EC"/>
</dbReference>
<dbReference type="SMART" id="SM00267">
    <property type="entry name" value="GGDEF"/>
    <property type="match status" value="1"/>
</dbReference>
<feature type="compositionally biased region" description="Low complexity" evidence="3">
    <location>
        <begin position="1"/>
        <end position="19"/>
    </location>
</feature>
<proteinExistence type="predicted"/>
<dbReference type="InterPro" id="IPR050469">
    <property type="entry name" value="Diguanylate_Cyclase"/>
</dbReference>
<dbReference type="InterPro" id="IPR000160">
    <property type="entry name" value="GGDEF_dom"/>
</dbReference>
<name>A0A3G9GBJ6_9CAUL</name>
<evidence type="ECO:0000256" key="3">
    <source>
        <dbReference type="SAM" id="MobiDB-lite"/>
    </source>
</evidence>
<dbReference type="Pfam" id="PF00990">
    <property type="entry name" value="GGDEF"/>
    <property type="match status" value="1"/>
</dbReference>
<evidence type="ECO:0000256" key="2">
    <source>
        <dbReference type="ARBA" id="ARBA00034247"/>
    </source>
</evidence>
<dbReference type="InterPro" id="IPR043128">
    <property type="entry name" value="Rev_trsase/Diguanyl_cyclase"/>
</dbReference>
<gene>
    <name evidence="5" type="ORF">EM6_2534</name>
</gene>
<protein>
    <recommendedName>
        <fullName evidence="1">diguanylate cyclase</fullName>
        <ecNumber evidence="1">2.7.7.65</ecNumber>
    </recommendedName>
</protein>
<dbReference type="PROSITE" id="PS50887">
    <property type="entry name" value="GGDEF"/>
    <property type="match status" value="1"/>
</dbReference>
<dbReference type="PANTHER" id="PTHR45138">
    <property type="entry name" value="REGULATORY COMPONENTS OF SENSORY TRANSDUCTION SYSTEM"/>
    <property type="match status" value="1"/>
</dbReference>
<dbReference type="Proteomes" id="UP000278756">
    <property type="component" value="Chromosome 2"/>
</dbReference>
<dbReference type="AlphaFoldDB" id="A0A3G9GBJ6"/>
<feature type="compositionally biased region" description="Pro residues" evidence="3">
    <location>
        <begin position="41"/>
        <end position="52"/>
    </location>
</feature>
<sequence length="249" mass="26617">MTALPPSASADSEPSALSAGGLTASMQALLQSQFGGAPRPVTAPAPTPPAPEPQTGDEWPLAARTLIDSLIRENIRLKADIKALTEQVALAEHHADHDVLTPTLNRRAFLRDLGRAMGDGRRYGDPACLIYLDLDGFKAINDSYGHAAGDKALIHIAERLNANVREGDSVGRLGGDEFAILLRHADISVARSKAQKLEAELNIATFEHQGLYLRVGGSFGVRAYEGQASAEEWIAEADAAMFLVKKSSR</sequence>
<reference evidence="6" key="1">
    <citation type="journal article" date="2017" name="Biotechnol. Biofuels">
        <title>Evaluation of environmental bacterial communities as a factor affecting the growth of duckweed Lemna minor.</title>
        <authorList>
            <person name="Ishizawa H."/>
            <person name="Kuroda M."/>
            <person name="Morikawa M."/>
            <person name="Ike M."/>
        </authorList>
    </citation>
    <scope>NUCLEOTIDE SEQUENCE [LARGE SCALE GENOMIC DNA]</scope>
    <source>
        <strain evidence="6">M6</strain>
    </source>
</reference>
<dbReference type="CDD" id="cd01949">
    <property type="entry name" value="GGDEF"/>
    <property type="match status" value="1"/>
</dbReference>
<evidence type="ECO:0000256" key="1">
    <source>
        <dbReference type="ARBA" id="ARBA00012528"/>
    </source>
</evidence>
<dbReference type="EC" id="2.7.7.65" evidence="1"/>
<accession>A0A3G9GBJ6</accession>
<feature type="region of interest" description="Disordered" evidence="3">
    <location>
        <begin position="1"/>
        <end position="58"/>
    </location>
</feature>
<comment type="catalytic activity">
    <reaction evidence="2">
        <text>2 GTP = 3',3'-c-di-GMP + 2 diphosphate</text>
        <dbReference type="Rhea" id="RHEA:24898"/>
        <dbReference type="ChEBI" id="CHEBI:33019"/>
        <dbReference type="ChEBI" id="CHEBI:37565"/>
        <dbReference type="ChEBI" id="CHEBI:58805"/>
        <dbReference type="EC" id="2.7.7.65"/>
    </reaction>
</comment>
<dbReference type="Gene3D" id="3.30.70.270">
    <property type="match status" value="1"/>
</dbReference>
<dbReference type="EMBL" id="AP018828">
    <property type="protein sequence ID" value="BBF81918.1"/>
    <property type="molecule type" value="Genomic_DNA"/>
</dbReference>
<organism evidence="5 6">
    <name type="scientific">Asticcacaulis excentricus</name>
    <dbReference type="NCBI Taxonomy" id="78587"/>
    <lineage>
        <taxon>Bacteria</taxon>
        <taxon>Pseudomonadati</taxon>
        <taxon>Pseudomonadota</taxon>
        <taxon>Alphaproteobacteria</taxon>
        <taxon>Caulobacterales</taxon>
        <taxon>Caulobacteraceae</taxon>
        <taxon>Asticcacaulis</taxon>
    </lineage>
</organism>
<dbReference type="SUPFAM" id="SSF55073">
    <property type="entry name" value="Nucleotide cyclase"/>
    <property type="match status" value="1"/>
</dbReference>
<dbReference type="PANTHER" id="PTHR45138:SF9">
    <property type="entry name" value="DIGUANYLATE CYCLASE DGCM-RELATED"/>
    <property type="match status" value="1"/>
</dbReference>
<reference evidence="6" key="2">
    <citation type="journal article" date="2017" name="Plant Physiol. Biochem.">
        <title>Differential oxidative and antioxidative response of duckweed Lemna minor toward plant growth promoting/inhibiting bacteria.</title>
        <authorList>
            <person name="Ishizawa H."/>
            <person name="Kuroda M."/>
            <person name="Morikawa M."/>
            <person name="Ike M."/>
        </authorList>
    </citation>
    <scope>NUCLEOTIDE SEQUENCE [LARGE SCALE GENOMIC DNA]</scope>
    <source>
        <strain evidence="6">M6</strain>
    </source>
</reference>
<dbReference type="OrthoDB" id="9812260at2"/>
<evidence type="ECO:0000313" key="5">
    <source>
        <dbReference type="EMBL" id="BBF81918.1"/>
    </source>
</evidence>
<dbReference type="InterPro" id="IPR029787">
    <property type="entry name" value="Nucleotide_cyclase"/>
</dbReference>
<dbReference type="RefSeq" id="WP_126423553.1">
    <property type="nucleotide sequence ID" value="NZ_AP018828.1"/>
</dbReference>